<sequence>MAKKTKKKSNKEQKQNTVPTEWVGKSVEQLKELVDQLQCDLEKARKSRNKAQIEFASIQSYYDVTRENIRELDMRIEKQDLEVENIEEDNDTELKVYEQKSNFVKYCHDQKLKQTREETDARINDSIEDHANHVESTKASKAGLEAEKDDLEKRLLDEFSSTRTQQRDERSRIKEQLDADDMEKDRISLSAANARLSATRKAIRQTRHEYNEFQEKVAAVREDIDRVKNQTKELN</sequence>
<dbReference type="GO" id="GO:0031267">
    <property type="term" value="F:small GTPase binding"/>
    <property type="evidence" value="ECO:0007669"/>
    <property type="project" value="InterPro"/>
</dbReference>
<evidence type="ECO:0000313" key="4">
    <source>
        <dbReference type="Proteomes" id="UP001224775"/>
    </source>
</evidence>
<feature type="region of interest" description="Disordered" evidence="2">
    <location>
        <begin position="156"/>
        <end position="184"/>
    </location>
</feature>
<keyword evidence="1" id="KW-0175">Coiled coil</keyword>
<dbReference type="GO" id="GO:0005794">
    <property type="term" value="C:Golgi apparatus"/>
    <property type="evidence" value="ECO:0007669"/>
    <property type="project" value="TreeGrafter"/>
</dbReference>
<gene>
    <name evidence="3" type="ORF">QTG54_017079</name>
</gene>
<reference evidence="3" key="1">
    <citation type="submission" date="2023-06" db="EMBL/GenBank/DDBJ databases">
        <title>Survivors Of The Sea: Transcriptome response of Skeletonema marinoi to long-term dormancy.</title>
        <authorList>
            <person name="Pinder M.I.M."/>
            <person name="Kourtchenko O."/>
            <person name="Robertson E.K."/>
            <person name="Larsson T."/>
            <person name="Maumus F."/>
            <person name="Osuna-Cruz C.M."/>
            <person name="Vancaester E."/>
            <person name="Stenow R."/>
            <person name="Vandepoele K."/>
            <person name="Ploug H."/>
            <person name="Bruchert V."/>
            <person name="Godhe A."/>
            <person name="Topel M."/>
        </authorList>
    </citation>
    <scope>NUCLEOTIDE SEQUENCE</scope>
    <source>
        <strain evidence="3">R05AC</strain>
    </source>
</reference>
<feature type="region of interest" description="Disordered" evidence="2">
    <location>
        <begin position="1"/>
        <end position="21"/>
    </location>
</feature>
<dbReference type="PANTHER" id="PTHR31543:SF0">
    <property type="entry name" value="DYNEIN REGULATORY COMPLEX SUBUNIT 4"/>
    <property type="match status" value="1"/>
</dbReference>
<dbReference type="GO" id="GO:0008017">
    <property type="term" value="F:microtubule binding"/>
    <property type="evidence" value="ECO:0007669"/>
    <property type="project" value="InterPro"/>
</dbReference>
<dbReference type="Proteomes" id="UP001224775">
    <property type="component" value="Unassembled WGS sequence"/>
</dbReference>
<comment type="caution">
    <text evidence="3">The sequence shown here is derived from an EMBL/GenBank/DDBJ whole genome shotgun (WGS) entry which is preliminary data.</text>
</comment>
<proteinExistence type="predicted"/>
<dbReference type="EMBL" id="JATAAI010000079">
    <property type="protein sequence ID" value="KAK1732231.1"/>
    <property type="molecule type" value="Genomic_DNA"/>
</dbReference>
<protein>
    <submittedName>
        <fullName evidence="3">Uncharacterized protein</fullName>
    </submittedName>
</protein>
<dbReference type="GO" id="GO:0048870">
    <property type="term" value="P:cell motility"/>
    <property type="evidence" value="ECO:0007669"/>
    <property type="project" value="InterPro"/>
</dbReference>
<accession>A0AAD8XR15</accession>
<evidence type="ECO:0000256" key="2">
    <source>
        <dbReference type="SAM" id="MobiDB-lite"/>
    </source>
</evidence>
<dbReference type="GO" id="GO:0005874">
    <property type="term" value="C:microtubule"/>
    <property type="evidence" value="ECO:0007669"/>
    <property type="project" value="TreeGrafter"/>
</dbReference>
<feature type="coiled-coil region" evidence="1">
    <location>
        <begin position="196"/>
        <end position="230"/>
    </location>
</feature>
<feature type="compositionally biased region" description="Basic and acidic residues" evidence="2">
    <location>
        <begin position="165"/>
        <end position="184"/>
    </location>
</feature>
<evidence type="ECO:0000256" key="1">
    <source>
        <dbReference type="SAM" id="Coils"/>
    </source>
</evidence>
<dbReference type="InterPro" id="IPR039308">
    <property type="entry name" value="GAS8"/>
</dbReference>
<dbReference type="PANTHER" id="PTHR31543">
    <property type="entry name" value="DYNEIN REGULATORY COMPLEX SUBUNIT 4"/>
    <property type="match status" value="1"/>
</dbReference>
<organism evidence="3 4">
    <name type="scientific">Skeletonema marinoi</name>
    <dbReference type="NCBI Taxonomy" id="267567"/>
    <lineage>
        <taxon>Eukaryota</taxon>
        <taxon>Sar</taxon>
        <taxon>Stramenopiles</taxon>
        <taxon>Ochrophyta</taxon>
        <taxon>Bacillariophyta</taxon>
        <taxon>Coscinodiscophyceae</taxon>
        <taxon>Thalassiosirophycidae</taxon>
        <taxon>Thalassiosirales</taxon>
        <taxon>Skeletonemataceae</taxon>
        <taxon>Skeletonema</taxon>
        <taxon>Skeletonema marinoi-dohrnii complex</taxon>
    </lineage>
</organism>
<keyword evidence="4" id="KW-1185">Reference proteome</keyword>
<feature type="coiled-coil region" evidence="1">
    <location>
        <begin position="27"/>
        <end position="89"/>
    </location>
</feature>
<evidence type="ECO:0000313" key="3">
    <source>
        <dbReference type="EMBL" id="KAK1732231.1"/>
    </source>
</evidence>
<feature type="non-terminal residue" evidence="3">
    <location>
        <position position="1"/>
    </location>
</feature>
<name>A0AAD8XR15_9STRA</name>
<dbReference type="AlphaFoldDB" id="A0AAD8XR15"/>